<evidence type="ECO:0000256" key="1">
    <source>
        <dbReference type="SAM" id="SignalP"/>
    </source>
</evidence>
<organism evidence="2 3">
    <name type="scientific">Ideonella paludis</name>
    <dbReference type="NCBI Taxonomy" id="1233411"/>
    <lineage>
        <taxon>Bacteria</taxon>
        <taxon>Pseudomonadati</taxon>
        <taxon>Pseudomonadota</taxon>
        <taxon>Betaproteobacteria</taxon>
        <taxon>Burkholderiales</taxon>
        <taxon>Sphaerotilaceae</taxon>
        <taxon>Ideonella</taxon>
    </lineage>
</organism>
<gene>
    <name evidence="2" type="ORF">KAK11_15840</name>
</gene>
<dbReference type="RefSeq" id="WP_210810198.1">
    <property type="nucleotide sequence ID" value="NZ_JAGQDG010000006.1"/>
</dbReference>
<evidence type="ECO:0000313" key="3">
    <source>
        <dbReference type="Proteomes" id="UP000672097"/>
    </source>
</evidence>
<comment type="caution">
    <text evidence="2">The sequence shown here is derived from an EMBL/GenBank/DDBJ whole genome shotgun (WGS) entry which is preliminary data.</text>
</comment>
<sequence length="267" mass="28253">MRFFTLSTLMLAALASTPSIAAETYVTYDAFNAASGTLSPSLWNQIELGREVKTGFASMRQRNLGQQISNSGTLNLSHSLPFDEPWRITQMRAEITVTSASTVACAANTSPTETNARLTGAFFNNGVPTPGNATGDVGAQIRLVLRSNSTAPAGTLQVEGLAYRCTNPDCSSTVLVGAVQNLGTVAVGSMVRAQVEWDQPNKRFLLTRDSNPAVSIGYTDSDTSGPGNPNKLLGIRQQLANCFSGPRTEADLEARFDNVAVNASGTP</sequence>
<name>A0ABS5E078_9BURK</name>
<keyword evidence="3" id="KW-1185">Reference proteome</keyword>
<proteinExistence type="predicted"/>
<feature type="signal peptide" evidence="1">
    <location>
        <begin position="1"/>
        <end position="21"/>
    </location>
</feature>
<keyword evidence="1" id="KW-0732">Signal</keyword>
<dbReference type="EMBL" id="JAGQDG010000006">
    <property type="protein sequence ID" value="MBQ0936805.1"/>
    <property type="molecule type" value="Genomic_DNA"/>
</dbReference>
<accession>A0ABS5E078</accession>
<dbReference type="Proteomes" id="UP000672097">
    <property type="component" value="Unassembled WGS sequence"/>
</dbReference>
<evidence type="ECO:0000313" key="2">
    <source>
        <dbReference type="EMBL" id="MBQ0936805.1"/>
    </source>
</evidence>
<reference evidence="2 3" key="1">
    <citation type="submission" date="2021-04" db="EMBL/GenBank/DDBJ databases">
        <title>The genome sequence of type strain Ideonella paludis KCTC 32238.</title>
        <authorList>
            <person name="Liu Y."/>
        </authorList>
    </citation>
    <scope>NUCLEOTIDE SEQUENCE [LARGE SCALE GENOMIC DNA]</scope>
    <source>
        <strain evidence="2 3">KCTC 32238</strain>
    </source>
</reference>
<protein>
    <submittedName>
        <fullName evidence="2">Uncharacterized protein</fullName>
    </submittedName>
</protein>
<feature type="chain" id="PRO_5047448074" evidence="1">
    <location>
        <begin position="22"/>
        <end position="267"/>
    </location>
</feature>